<dbReference type="SUPFAM" id="SSF63817">
    <property type="entry name" value="Sortase"/>
    <property type="match status" value="1"/>
</dbReference>
<proteinExistence type="predicted"/>
<evidence type="ECO:0008006" key="4">
    <source>
        <dbReference type="Google" id="ProtNLM"/>
    </source>
</evidence>
<evidence type="ECO:0000256" key="1">
    <source>
        <dbReference type="ARBA" id="ARBA00022801"/>
    </source>
</evidence>
<dbReference type="Proteomes" id="UP000177369">
    <property type="component" value="Unassembled WGS sequence"/>
</dbReference>
<dbReference type="STRING" id="1797714.A3D04_02725"/>
<comment type="caution">
    <text evidence="2">The sequence shown here is derived from an EMBL/GenBank/DDBJ whole genome shotgun (WGS) entry which is preliminary data.</text>
</comment>
<sequence length="184" mass="20564">MKIYQKKSVIARVIYAFLAIFLLLVGFSLVFASSADFIKSNQILSDQKNSQEQLGVKPLKIFIPSIDRTLDISDGYVVDNRWTVSETGVSHLTTSAVPGNRGNAVLYGHNRDEVLGKLWKAQNNDLVYVILSDGSITKYQIFERREVEPSQVEILNNVGDSRLTIYTCSGFLDSARFVIVGKLI</sequence>
<dbReference type="GO" id="GO:0016787">
    <property type="term" value="F:hydrolase activity"/>
    <property type="evidence" value="ECO:0007669"/>
    <property type="project" value="UniProtKB-KW"/>
</dbReference>
<dbReference type="InterPro" id="IPR023365">
    <property type="entry name" value="Sortase_dom-sf"/>
</dbReference>
<reference evidence="2 3" key="1">
    <citation type="journal article" date="2016" name="Nat. Commun.">
        <title>Thousands of microbial genomes shed light on interconnected biogeochemical processes in an aquifer system.</title>
        <authorList>
            <person name="Anantharaman K."/>
            <person name="Brown C.T."/>
            <person name="Hug L.A."/>
            <person name="Sharon I."/>
            <person name="Castelle C.J."/>
            <person name="Probst A.J."/>
            <person name="Thomas B.C."/>
            <person name="Singh A."/>
            <person name="Wilkins M.J."/>
            <person name="Karaoz U."/>
            <person name="Brodie E.L."/>
            <person name="Williams K.H."/>
            <person name="Hubbard S.S."/>
            <person name="Banfield J.F."/>
        </authorList>
    </citation>
    <scope>NUCLEOTIDE SEQUENCE [LARGE SCALE GENOMIC DNA]</scope>
</reference>
<evidence type="ECO:0000313" key="2">
    <source>
        <dbReference type="EMBL" id="OGD88239.1"/>
    </source>
</evidence>
<dbReference type="NCBIfam" id="TIGR01076">
    <property type="entry name" value="sortase_fam"/>
    <property type="match status" value="1"/>
</dbReference>
<evidence type="ECO:0000313" key="3">
    <source>
        <dbReference type="Proteomes" id="UP000177369"/>
    </source>
</evidence>
<dbReference type="InterPro" id="IPR005754">
    <property type="entry name" value="Sortase"/>
</dbReference>
<dbReference type="Pfam" id="PF04203">
    <property type="entry name" value="Sortase"/>
    <property type="match status" value="1"/>
</dbReference>
<protein>
    <recommendedName>
        <fullName evidence="4">Sortase</fullName>
    </recommendedName>
</protein>
<dbReference type="EMBL" id="MFBD01000035">
    <property type="protein sequence ID" value="OGD88239.1"/>
    <property type="molecule type" value="Genomic_DNA"/>
</dbReference>
<dbReference type="AlphaFoldDB" id="A0A1F5G8R8"/>
<accession>A0A1F5G8R8</accession>
<gene>
    <name evidence="2" type="ORF">A3D04_02725</name>
</gene>
<name>A0A1F5G8R8_9BACT</name>
<dbReference type="Gene3D" id="2.40.260.10">
    <property type="entry name" value="Sortase"/>
    <property type="match status" value="1"/>
</dbReference>
<organism evidence="2 3">
    <name type="scientific">Candidatus Curtissbacteria bacterium RIFCSPHIGHO2_02_FULL_40_16b</name>
    <dbReference type="NCBI Taxonomy" id="1797714"/>
    <lineage>
        <taxon>Bacteria</taxon>
        <taxon>Candidatus Curtissiibacteriota</taxon>
    </lineage>
</organism>
<keyword evidence="1" id="KW-0378">Hydrolase</keyword>